<keyword evidence="1" id="KW-0732">Signal</keyword>
<proteinExistence type="predicted"/>
<organism evidence="2 3">
    <name type="scientific">Priapulus caudatus</name>
    <name type="common">Priapulid worm</name>
    <dbReference type="NCBI Taxonomy" id="37621"/>
    <lineage>
        <taxon>Eukaryota</taxon>
        <taxon>Metazoa</taxon>
        <taxon>Ecdysozoa</taxon>
        <taxon>Scalidophora</taxon>
        <taxon>Priapulida</taxon>
        <taxon>Priapulimorpha</taxon>
        <taxon>Priapulimorphida</taxon>
        <taxon>Priapulidae</taxon>
        <taxon>Priapulus</taxon>
    </lineage>
</organism>
<sequence>MMLHVLLGLSLAVLAEAQAPLCCKTVVAPSWCKHACEQVPVLVNMEKRKSMLLEIDLLCPKSQEDYWICLNATVAATWGKNRENLKGIKPGSLPHPRALIVCHLLPSLRISLHYPRFFPIPHRAFSFWLP</sequence>
<dbReference type="GeneID" id="106816276"/>
<evidence type="ECO:0000313" key="2">
    <source>
        <dbReference type="Proteomes" id="UP000695022"/>
    </source>
</evidence>
<evidence type="ECO:0000256" key="1">
    <source>
        <dbReference type="SAM" id="SignalP"/>
    </source>
</evidence>
<evidence type="ECO:0000313" key="3">
    <source>
        <dbReference type="RefSeq" id="XP_014676348.1"/>
    </source>
</evidence>
<dbReference type="RefSeq" id="XP_014676348.1">
    <property type="nucleotide sequence ID" value="XM_014820862.1"/>
</dbReference>
<dbReference type="Proteomes" id="UP000695022">
    <property type="component" value="Unplaced"/>
</dbReference>
<name>A0ABM1EVX7_PRICU</name>
<feature type="chain" id="PRO_5047512090" evidence="1">
    <location>
        <begin position="18"/>
        <end position="130"/>
    </location>
</feature>
<accession>A0ABM1EVX7</accession>
<keyword evidence="2" id="KW-1185">Reference proteome</keyword>
<protein>
    <submittedName>
        <fullName evidence="3">Uncharacterized protein LOC106816276</fullName>
    </submittedName>
</protein>
<gene>
    <name evidence="3" type="primary">LOC106816276</name>
</gene>
<reference evidence="3" key="1">
    <citation type="submission" date="2025-08" db="UniProtKB">
        <authorList>
            <consortium name="RefSeq"/>
        </authorList>
    </citation>
    <scope>IDENTIFICATION</scope>
</reference>
<feature type="signal peptide" evidence="1">
    <location>
        <begin position="1"/>
        <end position="17"/>
    </location>
</feature>